<dbReference type="Gene3D" id="1.10.8.50">
    <property type="match status" value="1"/>
</dbReference>
<dbReference type="Proteomes" id="UP001310594">
    <property type="component" value="Unassembled WGS sequence"/>
</dbReference>
<comment type="caution">
    <text evidence="12">The sequence shown here is derived from an EMBL/GenBank/DDBJ whole genome shotgun (WGS) entry which is preliminary data.</text>
</comment>
<dbReference type="AlphaFoldDB" id="A0AAN7W1I3"/>
<dbReference type="GO" id="GO:0005634">
    <property type="term" value="C:nucleus"/>
    <property type="evidence" value="ECO:0007669"/>
    <property type="project" value="TreeGrafter"/>
</dbReference>
<gene>
    <name evidence="12" type="ORF">LTR97_009692</name>
</gene>
<dbReference type="GO" id="GO:0003684">
    <property type="term" value="F:damaged DNA binding"/>
    <property type="evidence" value="ECO:0007669"/>
    <property type="project" value="InterPro"/>
</dbReference>
<keyword evidence="7" id="KW-0456">Lyase</keyword>
<evidence type="ECO:0000256" key="9">
    <source>
        <dbReference type="ARBA" id="ARBA00023295"/>
    </source>
</evidence>
<organism evidence="12 13">
    <name type="scientific">Elasticomyces elasticus</name>
    <dbReference type="NCBI Taxonomy" id="574655"/>
    <lineage>
        <taxon>Eukaryota</taxon>
        <taxon>Fungi</taxon>
        <taxon>Dikarya</taxon>
        <taxon>Ascomycota</taxon>
        <taxon>Pezizomycotina</taxon>
        <taxon>Dothideomycetes</taxon>
        <taxon>Dothideomycetidae</taxon>
        <taxon>Mycosphaerellales</taxon>
        <taxon>Teratosphaeriaceae</taxon>
        <taxon>Elasticomyces</taxon>
    </lineage>
</organism>
<sequence length="472" mass="52424">MPEIGEVARIVHYIRKHLVGRTIKTCEAFTDDIVYGKVGCSSSAFQSHVAGRKVIAADRQGKYFYMLFDKAPHAVMHFGMTGWMKFDVEDSAYYKKAVVPDDGGAKEKKEEDWPPKYMKFLLKCEADGEREAVEAAFVDPRRLARIRLVDCEADEIRNHSPLKENGPDPVRDKEVVTVEWLSQLLKRKKVPVKALLLDQANISGVGNWVADEIMYQARLHPEQYSYTFSDEQIESLHKALMDVCTLAVETNADSSQFPETWLMKHRWNKGKKGAEANVLPNGEKIVHVTVGGRTSAIVPSVQKKTAAAAGDAGGDDGDGKQAKKGKRKAKVVEKEEDDEEEEVEKPTIRRQRAAKKAKVEPESSEEDEEDEEDEEVKKPAPRKAKRAKKAKVEPESSEEEVAVPTKKSSRSRKSTDVKAEDVQADGGAEDQDEAEKPAKTAKGKKAEAKKAASKKAEATVATSSRKSARSKT</sequence>
<dbReference type="SMART" id="SM00898">
    <property type="entry name" value="Fapy_DNA_glyco"/>
    <property type="match status" value="1"/>
</dbReference>
<evidence type="ECO:0000313" key="12">
    <source>
        <dbReference type="EMBL" id="KAK5694073.1"/>
    </source>
</evidence>
<dbReference type="SMART" id="SM01232">
    <property type="entry name" value="H2TH"/>
    <property type="match status" value="1"/>
</dbReference>
<dbReference type="PANTHER" id="PTHR22993:SF9">
    <property type="entry name" value="FORMAMIDOPYRIMIDINE-DNA GLYCOSYLASE"/>
    <property type="match status" value="1"/>
</dbReference>
<evidence type="ECO:0000259" key="11">
    <source>
        <dbReference type="PROSITE" id="PS51068"/>
    </source>
</evidence>
<protein>
    <recommendedName>
        <fullName evidence="11">Formamidopyrimidine-DNA glycosylase catalytic domain-containing protein</fullName>
    </recommendedName>
</protein>
<keyword evidence="9" id="KW-0326">Glycosidase</keyword>
<keyword evidence="6" id="KW-0234">DNA repair</keyword>
<keyword evidence="4" id="KW-0378">Hydrolase</keyword>
<dbReference type="PANTHER" id="PTHR22993">
    <property type="entry name" value="FORMAMIDOPYRIMIDINE-DNA GLYCOSYLASE"/>
    <property type="match status" value="1"/>
</dbReference>
<name>A0AAN7W1I3_9PEZI</name>
<dbReference type="EMBL" id="JAVRQU010000016">
    <property type="protein sequence ID" value="KAK5694073.1"/>
    <property type="molecule type" value="Genomic_DNA"/>
</dbReference>
<proteinExistence type="inferred from homology"/>
<dbReference type="InterPro" id="IPR035937">
    <property type="entry name" value="FPG_N"/>
</dbReference>
<evidence type="ECO:0000256" key="10">
    <source>
        <dbReference type="SAM" id="MobiDB-lite"/>
    </source>
</evidence>
<evidence type="ECO:0000256" key="8">
    <source>
        <dbReference type="ARBA" id="ARBA00023268"/>
    </source>
</evidence>
<evidence type="ECO:0000256" key="5">
    <source>
        <dbReference type="ARBA" id="ARBA00023125"/>
    </source>
</evidence>
<dbReference type="InterPro" id="IPR010979">
    <property type="entry name" value="Ribosomal_uS13-like_H2TH"/>
</dbReference>
<dbReference type="GO" id="GO:0008270">
    <property type="term" value="F:zinc ion binding"/>
    <property type="evidence" value="ECO:0007669"/>
    <property type="project" value="InterPro"/>
</dbReference>
<evidence type="ECO:0000256" key="4">
    <source>
        <dbReference type="ARBA" id="ARBA00022801"/>
    </source>
</evidence>
<reference evidence="12" key="1">
    <citation type="submission" date="2023-08" db="EMBL/GenBank/DDBJ databases">
        <title>Black Yeasts Isolated from many extreme environments.</title>
        <authorList>
            <person name="Coleine C."/>
            <person name="Stajich J.E."/>
            <person name="Selbmann L."/>
        </authorList>
    </citation>
    <scope>NUCLEOTIDE SEQUENCE</scope>
    <source>
        <strain evidence="12">CCFEE 5810</strain>
    </source>
</reference>
<feature type="compositionally biased region" description="Basic and acidic residues" evidence="10">
    <location>
        <begin position="434"/>
        <end position="457"/>
    </location>
</feature>
<feature type="region of interest" description="Disordered" evidence="10">
    <location>
        <begin position="307"/>
        <end position="472"/>
    </location>
</feature>
<dbReference type="FunFam" id="1.10.8.50:FF:000009">
    <property type="entry name" value="Formamidopyrimidine-DNA glycosylase"/>
    <property type="match status" value="1"/>
</dbReference>
<keyword evidence="8" id="KW-0511">Multifunctional enzyme</keyword>
<evidence type="ECO:0000256" key="7">
    <source>
        <dbReference type="ARBA" id="ARBA00023239"/>
    </source>
</evidence>
<feature type="domain" description="Formamidopyrimidine-DNA glycosylase catalytic" evidence="11">
    <location>
        <begin position="2"/>
        <end position="144"/>
    </location>
</feature>
<evidence type="ECO:0000256" key="2">
    <source>
        <dbReference type="ARBA" id="ARBA00009409"/>
    </source>
</evidence>
<evidence type="ECO:0000256" key="1">
    <source>
        <dbReference type="ARBA" id="ARBA00001668"/>
    </source>
</evidence>
<accession>A0AAN7W1I3</accession>
<dbReference type="SUPFAM" id="SSF46946">
    <property type="entry name" value="S13-like H2TH domain"/>
    <property type="match status" value="1"/>
</dbReference>
<dbReference type="GO" id="GO:0016829">
    <property type="term" value="F:lyase activity"/>
    <property type="evidence" value="ECO:0007669"/>
    <property type="project" value="UniProtKB-KW"/>
</dbReference>
<dbReference type="Pfam" id="PF06831">
    <property type="entry name" value="H2TH"/>
    <property type="match status" value="1"/>
</dbReference>
<dbReference type="SUPFAM" id="SSF81624">
    <property type="entry name" value="N-terminal domain of MutM-like DNA repair proteins"/>
    <property type="match status" value="1"/>
</dbReference>
<evidence type="ECO:0000256" key="6">
    <source>
        <dbReference type="ARBA" id="ARBA00023204"/>
    </source>
</evidence>
<comment type="similarity">
    <text evidence="2">Belongs to the FPG family.</text>
</comment>
<keyword evidence="5" id="KW-0238">DNA-binding</keyword>
<feature type="compositionally biased region" description="Basic residues" evidence="10">
    <location>
        <begin position="379"/>
        <end position="389"/>
    </location>
</feature>
<feature type="compositionally biased region" description="Acidic residues" evidence="10">
    <location>
        <begin position="334"/>
        <end position="343"/>
    </location>
</feature>
<evidence type="ECO:0000313" key="13">
    <source>
        <dbReference type="Proteomes" id="UP001310594"/>
    </source>
</evidence>
<dbReference type="Gene3D" id="3.20.190.10">
    <property type="entry name" value="MutM-like, N-terminal"/>
    <property type="match status" value="1"/>
</dbReference>
<feature type="compositionally biased region" description="Acidic residues" evidence="10">
    <location>
        <begin position="362"/>
        <end position="374"/>
    </location>
</feature>
<dbReference type="PROSITE" id="PS51068">
    <property type="entry name" value="FPG_CAT"/>
    <property type="match status" value="1"/>
</dbReference>
<comment type="catalytic activity">
    <reaction evidence="1">
        <text>Hydrolysis of DNA containing ring-opened 7-methylguanine residues, releasing 2,6-diamino-4-hydroxy-5-(N-methyl)formamidopyrimidine.</text>
        <dbReference type="EC" id="3.2.2.23"/>
    </reaction>
</comment>
<dbReference type="InterPro" id="IPR015886">
    <property type="entry name" value="H2TH_FPG"/>
</dbReference>
<dbReference type="Pfam" id="PF01149">
    <property type="entry name" value="Fapy_DNA_glyco"/>
    <property type="match status" value="1"/>
</dbReference>
<keyword evidence="3" id="KW-0227">DNA damage</keyword>
<dbReference type="InterPro" id="IPR012319">
    <property type="entry name" value="FPG_cat"/>
</dbReference>
<dbReference type="GO" id="GO:0003906">
    <property type="term" value="F:DNA-(apurinic or apyrimidinic site) endonuclease activity"/>
    <property type="evidence" value="ECO:0007669"/>
    <property type="project" value="InterPro"/>
</dbReference>
<evidence type="ECO:0000256" key="3">
    <source>
        <dbReference type="ARBA" id="ARBA00022763"/>
    </source>
</evidence>
<dbReference type="GO" id="GO:0008534">
    <property type="term" value="F:oxidized purine nucleobase lesion DNA N-glycosylase activity"/>
    <property type="evidence" value="ECO:0007669"/>
    <property type="project" value="UniProtKB-EC"/>
</dbReference>
<dbReference type="GO" id="GO:0006284">
    <property type="term" value="P:base-excision repair"/>
    <property type="evidence" value="ECO:0007669"/>
    <property type="project" value="InterPro"/>
</dbReference>